<organism evidence="2">
    <name type="scientific">Desulfofervidus auxilii</name>
    <dbReference type="NCBI Taxonomy" id="1621989"/>
    <lineage>
        <taxon>Bacteria</taxon>
        <taxon>Pseudomonadati</taxon>
        <taxon>Thermodesulfobacteriota</taxon>
        <taxon>Candidatus Desulfofervidia</taxon>
        <taxon>Candidatus Desulfofervidales</taxon>
        <taxon>Candidatus Desulfofervidaceae</taxon>
        <taxon>Candidatus Desulfofervidus</taxon>
    </lineage>
</organism>
<feature type="transmembrane region" description="Helical" evidence="1">
    <location>
        <begin position="6"/>
        <end position="26"/>
    </location>
</feature>
<evidence type="ECO:0008006" key="3">
    <source>
        <dbReference type="Google" id="ProtNLM"/>
    </source>
</evidence>
<protein>
    <recommendedName>
        <fullName evidence="3">Phosphatidate cytidylyltransferase</fullName>
    </recommendedName>
</protein>
<keyword evidence="1" id="KW-1133">Transmembrane helix</keyword>
<feature type="transmembrane region" description="Helical" evidence="1">
    <location>
        <begin position="60"/>
        <end position="77"/>
    </location>
</feature>
<feature type="transmembrane region" description="Helical" evidence="1">
    <location>
        <begin position="173"/>
        <end position="192"/>
    </location>
</feature>
<keyword evidence="1" id="KW-0472">Membrane</keyword>
<dbReference type="Proteomes" id="UP000886289">
    <property type="component" value="Unassembled WGS sequence"/>
</dbReference>
<keyword evidence="1" id="KW-0812">Transmembrane</keyword>
<evidence type="ECO:0000313" key="2">
    <source>
        <dbReference type="EMBL" id="HDD44434.1"/>
    </source>
</evidence>
<feature type="transmembrane region" description="Helical" evidence="1">
    <location>
        <begin position="198"/>
        <end position="220"/>
    </location>
</feature>
<name>A0A7C0U2U2_DESA2</name>
<feature type="transmembrane region" description="Helical" evidence="1">
    <location>
        <begin position="232"/>
        <end position="251"/>
    </location>
</feature>
<dbReference type="EMBL" id="DRBS01000239">
    <property type="protein sequence ID" value="HDD44434.1"/>
    <property type="molecule type" value="Genomic_DNA"/>
</dbReference>
<accession>A0A7C0U2U2</accession>
<evidence type="ECO:0000256" key="1">
    <source>
        <dbReference type="SAM" id="Phobius"/>
    </source>
</evidence>
<dbReference type="InterPro" id="IPR037997">
    <property type="entry name" value="Dgk1-like"/>
</dbReference>
<dbReference type="AlphaFoldDB" id="A0A7C0U2U2"/>
<sequence length="252" mass="27992">MGLFSLWDLIVMLIAYLYTVIVISIGETLRKKMNYPSSFTRKIIHLFAGFAIYTCPFYPHYWPATIVALTFTVLLYLTSPKSPIKKLTSWFEAMAREEDYETGHIFGPFYYALSITILVTIFSFQILPIQYMFTAAAGLTVMYWGDGLAAPIGKKWGKHKYQIFPGAIRSLEGSLGVFAGGFIGAVLAIWFFGPFSGLYLLAWNQILVLAFIAAITGMIVEAVSPRGIDNITLPFTVTGITYLASIALGIIV</sequence>
<proteinExistence type="predicted"/>
<feature type="transmembrane region" description="Helical" evidence="1">
    <location>
        <begin position="109"/>
        <end position="127"/>
    </location>
</feature>
<comment type="caution">
    <text evidence="2">The sequence shown here is derived from an EMBL/GenBank/DDBJ whole genome shotgun (WGS) entry which is preliminary data.</text>
</comment>
<dbReference type="PANTHER" id="PTHR31303">
    <property type="entry name" value="CTP-DEPENDENT DIACYLGLYCEROL KINASE 1"/>
    <property type="match status" value="1"/>
</dbReference>
<feature type="transmembrane region" description="Helical" evidence="1">
    <location>
        <begin position="38"/>
        <end position="54"/>
    </location>
</feature>
<feature type="transmembrane region" description="Helical" evidence="1">
    <location>
        <begin position="133"/>
        <end position="152"/>
    </location>
</feature>
<dbReference type="PANTHER" id="PTHR31303:SF1">
    <property type="entry name" value="CTP-DEPENDENT DIACYLGLYCEROL KINASE 1"/>
    <property type="match status" value="1"/>
</dbReference>
<dbReference type="GO" id="GO:0004143">
    <property type="term" value="F:ATP-dependent diacylglycerol kinase activity"/>
    <property type="evidence" value="ECO:0007669"/>
    <property type="project" value="InterPro"/>
</dbReference>
<gene>
    <name evidence="2" type="ORF">ENG63_06205</name>
</gene>
<reference evidence="2" key="1">
    <citation type="journal article" date="2020" name="mSystems">
        <title>Genome- and Community-Level Interaction Insights into Carbon Utilization and Element Cycling Functions of Hydrothermarchaeota in Hydrothermal Sediment.</title>
        <authorList>
            <person name="Zhou Z."/>
            <person name="Liu Y."/>
            <person name="Xu W."/>
            <person name="Pan J."/>
            <person name="Luo Z.H."/>
            <person name="Li M."/>
        </authorList>
    </citation>
    <scope>NUCLEOTIDE SEQUENCE [LARGE SCALE GENOMIC DNA]</scope>
    <source>
        <strain evidence="2">HyVt-233</strain>
    </source>
</reference>